<sequence length="232" mass="27146">MFESIDKYMRSHVDIDDLFESVKYKRSFRKANPTYFEPDGILVFCGPQGSGKTLSAVRYVLDLLRAFPHAILCSNVKIYGLPDSIRYVQYTGLDCFDKYNNGFEGVIFLIDEIHIEFNSLESKNMPVSIITEIAQQRKQRKHIVGTSQVFGRIAKPFREQFKYVVQCKTFFGLFSFNRVSRGEDIETKIDDSISCPVYRRYFFFHSPKLYQSYDTYAKIERCESTQRGLVKR</sequence>
<dbReference type="SUPFAM" id="SSF52540">
    <property type="entry name" value="P-loop containing nucleoside triphosphate hydrolases"/>
    <property type="match status" value="1"/>
</dbReference>
<accession>A0A8S5MJI8</accession>
<organism evidence="1">
    <name type="scientific">Inoviridae sp. ctiK541</name>
    <dbReference type="NCBI Taxonomy" id="2826763"/>
    <lineage>
        <taxon>Viruses</taxon>
        <taxon>Monodnaviria</taxon>
        <taxon>Loebvirae</taxon>
        <taxon>Hofneiviricota</taxon>
        <taxon>Faserviricetes</taxon>
        <taxon>Tubulavirales</taxon>
        <taxon>Inoviridae</taxon>
    </lineage>
</organism>
<evidence type="ECO:0000313" key="1">
    <source>
        <dbReference type="EMBL" id="DAD82412.1"/>
    </source>
</evidence>
<dbReference type="Gene3D" id="3.40.50.300">
    <property type="entry name" value="P-loop containing nucleotide triphosphate hydrolases"/>
    <property type="match status" value="1"/>
</dbReference>
<reference evidence="1" key="1">
    <citation type="journal article" date="2021" name="Proc. Natl. Acad. Sci. U.S.A.">
        <title>A Catalog of Tens of Thousands of Viruses from Human Metagenomes Reveals Hidden Associations with Chronic Diseases.</title>
        <authorList>
            <person name="Tisza M.J."/>
            <person name="Buck C.B."/>
        </authorList>
    </citation>
    <scope>NUCLEOTIDE SEQUENCE</scope>
    <source>
        <strain evidence="1">CtiK541</strain>
    </source>
</reference>
<dbReference type="InterPro" id="IPR027417">
    <property type="entry name" value="P-loop_NTPase"/>
</dbReference>
<protein>
    <submittedName>
        <fullName evidence="1">Zonular occludens toxin</fullName>
    </submittedName>
</protein>
<proteinExistence type="predicted"/>
<dbReference type="EMBL" id="BK014918">
    <property type="protein sequence ID" value="DAD82412.1"/>
    <property type="molecule type" value="Genomic_DNA"/>
</dbReference>
<name>A0A8S5MJI8_9VIRU</name>